<keyword evidence="3" id="KW-1185">Reference proteome</keyword>
<feature type="transmembrane region" description="Helical" evidence="1">
    <location>
        <begin position="80"/>
        <end position="100"/>
    </location>
</feature>
<evidence type="ECO:0000313" key="3">
    <source>
        <dbReference type="Proteomes" id="UP000676194"/>
    </source>
</evidence>
<reference evidence="2" key="1">
    <citation type="submission" date="2021-05" db="EMBL/GenBank/DDBJ databases">
        <title>Complete genome sequence of the cellulolytic planctomycete Telmatocola sphagniphila SP2T and characterization of the first cellulase from planctomycetes.</title>
        <authorList>
            <person name="Rakitin A.L."/>
            <person name="Beletsky A.V."/>
            <person name="Naumoff D.G."/>
            <person name="Kulichevskaya I.S."/>
            <person name="Mardanov A.V."/>
            <person name="Ravin N.V."/>
            <person name="Dedysh S.N."/>
        </authorList>
    </citation>
    <scope>NUCLEOTIDE SEQUENCE</scope>
    <source>
        <strain evidence="2">SP2T</strain>
    </source>
</reference>
<organism evidence="2 3">
    <name type="scientific">Telmatocola sphagniphila</name>
    <dbReference type="NCBI Taxonomy" id="1123043"/>
    <lineage>
        <taxon>Bacteria</taxon>
        <taxon>Pseudomonadati</taxon>
        <taxon>Planctomycetota</taxon>
        <taxon>Planctomycetia</taxon>
        <taxon>Gemmatales</taxon>
        <taxon>Gemmataceae</taxon>
    </lineage>
</organism>
<keyword evidence="1" id="KW-1133">Transmembrane helix</keyword>
<sequence>MEKNTWLLYVLMAGLCWGTYVPLIAFGGKNLSVGPSAPFAGRYAAFLGVGVAYMIIAVLFPLIRSQVVSEPILGKGTSVGLIFALLAGTAGALGALGVIFATATAGPEDRIYIAPLIFTLAPLLNTVVSLFWHPTADNPLHFGAPEQMPSWKLFVGVVAVGIGAGLILLSKEELEQKPAPAPIVKTEPAKE</sequence>
<keyword evidence="1" id="KW-0472">Membrane</keyword>
<dbReference type="KEGG" id="tsph:KIH39_24875"/>
<gene>
    <name evidence="2" type="ORF">KIH39_24875</name>
</gene>
<dbReference type="AlphaFoldDB" id="A0A8E6B6F6"/>
<name>A0A8E6B6F6_9BACT</name>
<feature type="transmembrane region" description="Helical" evidence="1">
    <location>
        <begin position="112"/>
        <end position="131"/>
    </location>
</feature>
<evidence type="ECO:0000256" key="1">
    <source>
        <dbReference type="SAM" id="Phobius"/>
    </source>
</evidence>
<protein>
    <submittedName>
        <fullName evidence="2">Uncharacterized protein</fullName>
    </submittedName>
</protein>
<evidence type="ECO:0000313" key="2">
    <source>
        <dbReference type="EMBL" id="QVL32031.1"/>
    </source>
</evidence>
<proteinExistence type="predicted"/>
<feature type="transmembrane region" description="Helical" evidence="1">
    <location>
        <begin position="6"/>
        <end position="27"/>
    </location>
</feature>
<accession>A0A8E6B6F6</accession>
<feature type="transmembrane region" description="Helical" evidence="1">
    <location>
        <begin position="151"/>
        <end position="169"/>
    </location>
</feature>
<feature type="transmembrane region" description="Helical" evidence="1">
    <location>
        <begin position="39"/>
        <end position="60"/>
    </location>
</feature>
<dbReference type="Proteomes" id="UP000676194">
    <property type="component" value="Chromosome"/>
</dbReference>
<dbReference type="EMBL" id="CP074694">
    <property type="protein sequence ID" value="QVL32031.1"/>
    <property type="molecule type" value="Genomic_DNA"/>
</dbReference>
<dbReference type="RefSeq" id="WP_213496602.1">
    <property type="nucleotide sequence ID" value="NZ_CP074694.1"/>
</dbReference>
<keyword evidence="1" id="KW-0812">Transmembrane</keyword>